<keyword evidence="4" id="KW-1185">Reference proteome</keyword>
<accession>A0ABP7DMD9</accession>
<comment type="function">
    <text evidence="1">Could be involved in insertion of integral membrane proteins into the membrane.</text>
</comment>
<proteinExistence type="inferred from homology"/>
<dbReference type="EMBL" id="BAABCJ010000005">
    <property type="protein sequence ID" value="GAA3706430.1"/>
    <property type="molecule type" value="Genomic_DNA"/>
</dbReference>
<dbReference type="PANTHER" id="PTHR33383">
    <property type="entry name" value="MEMBRANE PROTEIN INSERTION EFFICIENCY FACTOR-RELATED"/>
    <property type="match status" value="1"/>
</dbReference>
<feature type="region of interest" description="Disordered" evidence="2">
    <location>
        <begin position="1"/>
        <end position="23"/>
    </location>
</feature>
<protein>
    <recommendedName>
        <fullName evidence="1">Putative membrane protein insertion efficiency factor</fullName>
    </recommendedName>
</protein>
<reference evidence="4" key="1">
    <citation type="journal article" date="2019" name="Int. J. Syst. Evol. Microbiol.">
        <title>The Global Catalogue of Microorganisms (GCM) 10K type strain sequencing project: providing services to taxonomists for standard genome sequencing and annotation.</title>
        <authorList>
            <consortium name="The Broad Institute Genomics Platform"/>
            <consortium name="The Broad Institute Genome Sequencing Center for Infectious Disease"/>
            <person name="Wu L."/>
            <person name="Ma J."/>
        </authorList>
    </citation>
    <scope>NUCLEOTIDE SEQUENCE [LARGE SCALE GENOMIC DNA]</scope>
    <source>
        <strain evidence="4">JCM 16961</strain>
    </source>
</reference>
<gene>
    <name evidence="3" type="ORF">GCM10022377_20180</name>
</gene>
<keyword evidence="1" id="KW-0472">Membrane</keyword>
<dbReference type="PANTHER" id="PTHR33383:SF1">
    <property type="entry name" value="MEMBRANE PROTEIN INSERTION EFFICIENCY FACTOR-RELATED"/>
    <property type="match status" value="1"/>
</dbReference>
<dbReference type="NCBIfam" id="TIGR00278">
    <property type="entry name" value="membrane protein insertion efficiency factor YidD"/>
    <property type="match status" value="1"/>
</dbReference>
<keyword evidence="1" id="KW-1003">Cell membrane</keyword>
<evidence type="ECO:0000313" key="3">
    <source>
        <dbReference type="EMBL" id="GAA3706430.1"/>
    </source>
</evidence>
<evidence type="ECO:0000256" key="2">
    <source>
        <dbReference type="SAM" id="MobiDB-lite"/>
    </source>
</evidence>
<comment type="caution">
    <text evidence="3">The sequence shown here is derived from an EMBL/GenBank/DDBJ whole genome shotgun (WGS) entry which is preliminary data.</text>
</comment>
<comment type="similarity">
    <text evidence="1">Belongs to the UPF0161 family.</text>
</comment>
<sequence>MPSTARRPPSSELPVSEERTTPGVVVPESGRGPLAVLLDVPRLTLIGLLKTYRAVISPVYGDVCKYFPSCSAYALEAVTVHGAARGTYLAGRRIIRCNPFSHGGIDHVPAGRRIWPEGRTPKIMVLNHPPIPADDEDDAASAARGA</sequence>
<organism evidence="3 4">
    <name type="scientific">Zhihengliuella alba</name>
    <dbReference type="NCBI Taxonomy" id="547018"/>
    <lineage>
        <taxon>Bacteria</taxon>
        <taxon>Bacillati</taxon>
        <taxon>Actinomycetota</taxon>
        <taxon>Actinomycetes</taxon>
        <taxon>Micrococcales</taxon>
        <taxon>Micrococcaceae</taxon>
        <taxon>Zhihengliuella</taxon>
    </lineage>
</organism>
<dbReference type="InterPro" id="IPR002696">
    <property type="entry name" value="Membr_insert_effic_factor_YidD"/>
</dbReference>
<name>A0ABP7DMD9_9MICC</name>
<evidence type="ECO:0000256" key="1">
    <source>
        <dbReference type="HAMAP-Rule" id="MF_00386"/>
    </source>
</evidence>
<dbReference type="SMART" id="SM01234">
    <property type="entry name" value="Haemolytic"/>
    <property type="match status" value="1"/>
</dbReference>
<evidence type="ECO:0000313" key="4">
    <source>
        <dbReference type="Proteomes" id="UP001501536"/>
    </source>
</evidence>
<comment type="subcellular location">
    <subcellularLocation>
        <location evidence="1">Cell membrane</location>
        <topology evidence="1">Peripheral membrane protein</topology>
        <orientation evidence="1">Cytoplasmic side</orientation>
    </subcellularLocation>
</comment>
<dbReference type="HAMAP" id="MF_00386">
    <property type="entry name" value="UPF0161_YidD"/>
    <property type="match status" value="1"/>
</dbReference>
<dbReference type="Pfam" id="PF01809">
    <property type="entry name" value="YidD"/>
    <property type="match status" value="1"/>
</dbReference>
<dbReference type="Proteomes" id="UP001501536">
    <property type="component" value="Unassembled WGS sequence"/>
</dbReference>